<dbReference type="InterPro" id="IPR000048">
    <property type="entry name" value="IQ_motif_EF-hand-BS"/>
</dbReference>
<dbReference type="InterPro" id="IPR042815">
    <property type="entry name" value="DRC10"/>
</dbReference>
<evidence type="ECO:0000256" key="10">
    <source>
        <dbReference type="ARBA" id="ARBA00032180"/>
    </source>
</evidence>
<keyword evidence="9" id="KW-0966">Cell projection</keyword>
<accession>A0A9B0WZ72</accession>
<keyword evidence="7" id="KW-0969">Cilium</keyword>
<evidence type="ECO:0000256" key="3">
    <source>
        <dbReference type="ARBA" id="ARBA00009071"/>
    </source>
</evidence>
<dbReference type="PANTHER" id="PTHR31598:SF1">
    <property type="entry name" value="DYNEIN REGULATORY COMPLEX PROTEIN 10"/>
    <property type="match status" value="1"/>
</dbReference>
<evidence type="ECO:0000256" key="11">
    <source>
        <dbReference type="ARBA" id="ARBA00046836"/>
    </source>
</evidence>
<evidence type="ECO:0000256" key="6">
    <source>
        <dbReference type="ARBA" id="ARBA00022846"/>
    </source>
</evidence>
<keyword evidence="6" id="KW-0282">Flagellum</keyword>
<keyword evidence="5" id="KW-0963">Cytoplasm</keyword>
<evidence type="ECO:0000256" key="12">
    <source>
        <dbReference type="SAM" id="Coils"/>
    </source>
</evidence>
<evidence type="ECO:0000256" key="13">
    <source>
        <dbReference type="SAM" id="MobiDB-lite"/>
    </source>
</evidence>
<dbReference type="Gene3D" id="1.20.5.190">
    <property type="match status" value="1"/>
</dbReference>
<evidence type="ECO:0000313" key="15">
    <source>
        <dbReference type="RefSeq" id="XP_006874083.1"/>
    </source>
</evidence>
<evidence type="ECO:0000256" key="9">
    <source>
        <dbReference type="ARBA" id="ARBA00023273"/>
    </source>
</evidence>
<keyword evidence="8" id="KW-0206">Cytoskeleton</keyword>
<gene>
    <name evidence="15" type="primary">IQCD</name>
</gene>
<feature type="region of interest" description="Disordered" evidence="13">
    <location>
        <begin position="321"/>
        <end position="344"/>
    </location>
</feature>
<evidence type="ECO:0000256" key="4">
    <source>
        <dbReference type="ARBA" id="ARBA00021752"/>
    </source>
</evidence>
<comment type="subunit">
    <text evidence="11">Component of the nexin-dynein regulatory complex (N-DRC). Interacts with CFAP52.</text>
</comment>
<dbReference type="PROSITE" id="PS50096">
    <property type="entry name" value="IQ"/>
    <property type="match status" value="1"/>
</dbReference>
<dbReference type="Proteomes" id="UP000504623">
    <property type="component" value="Unplaced"/>
</dbReference>
<dbReference type="Pfam" id="PF00612">
    <property type="entry name" value="IQ"/>
    <property type="match status" value="1"/>
</dbReference>
<dbReference type="OrthoDB" id="536093at2759"/>
<evidence type="ECO:0000256" key="1">
    <source>
        <dbReference type="ARBA" id="ARBA00003029"/>
    </source>
</evidence>
<dbReference type="GeneID" id="102841934"/>
<comment type="subcellular location">
    <subcellularLocation>
        <location evidence="2">Cytoplasm</location>
        <location evidence="2">Cytoskeleton</location>
        <location evidence="2">Flagellum axoneme</location>
    </subcellularLocation>
</comment>
<keyword evidence="14" id="KW-1185">Reference proteome</keyword>
<sequence length="344" mass="39461">MAVDIVSVGPLYQGPEISRMRLLTAEAPKKSASPLRSFAPMRTKLTTIETKRIMSVLDEAIHKVELVTLLSDVAVNQAALEKMLGEDTLRVVSEHEALCRTLLDAVSNLNDQERQLEEMEDMEDKRMLRELLLAVEKQKSSLFPLMQQIKDSTRNILRLLLAKPQITRLLQLQMLGRSSEAQSFINNLVELRIFLFEKLLTSPMEARDKAQFIQDISRRDRRNQEAVAALESELAESIKNRNAEAELEELDAIHKEEKLQLEELRQKHEVLLKEFSQIRTEREIISKKRMEAEEQLVLMVRAATLIQATWKGYLVRSLLRSKKKKRGKGGKAKEKGKGKKKGKK</sequence>
<name>A0A9B0WZ72_CHRAS</name>
<protein>
    <recommendedName>
        <fullName evidence="4">Dynein regulatory complex protein 10</fullName>
    </recommendedName>
    <alternativeName>
        <fullName evidence="10">IQ domain-containing protein D</fullName>
    </alternativeName>
</protein>
<evidence type="ECO:0000313" key="14">
    <source>
        <dbReference type="Proteomes" id="UP000504623"/>
    </source>
</evidence>
<comment type="similarity">
    <text evidence="3">Belongs to the DRC10 family.</text>
</comment>
<evidence type="ECO:0000256" key="2">
    <source>
        <dbReference type="ARBA" id="ARBA00004611"/>
    </source>
</evidence>
<comment type="function">
    <text evidence="1">Component of the nexin-dynein regulatory complex (N-DRC), a key regulator of ciliary/flagellar motility which maintains the alignment and integrity of the distal axoneme and regulates microtubule sliding in motile axonemes.</text>
</comment>
<evidence type="ECO:0000256" key="8">
    <source>
        <dbReference type="ARBA" id="ARBA00023212"/>
    </source>
</evidence>
<dbReference type="CDD" id="cd23767">
    <property type="entry name" value="IQCD"/>
    <property type="match status" value="1"/>
</dbReference>
<dbReference type="CTD" id="75732"/>
<dbReference type="AlphaFoldDB" id="A0A9B0WZ72"/>
<organism evidence="14 15">
    <name type="scientific">Chrysochloris asiatica</name>
    <name type="common">Cape golden mole</name>
    <dbReference type="NCBI Taxonomy" id="185453"/>
    <lineage>
        <taxon>Eukaryota</taxon>
        <taxon>Metazoa</taxon>
        <taxon>Chordata</taxon>
        <taxon>Craniata</taxon>
        <taxon>Vertebrata</taxon>
        <taxon>Euteleostomi</taxon>
        <taxon>Mammalia</taxon>
        <taxon>Eutheria</taxon>
        <taxon>Afrotheria</taxon>
        <taxon>Chrysochloridae</taxon>
        <taxon>Chrysochlorinae</taxon>
        <taxon>Chrysochloris</taxon>
    </lineage>
</organism>
<feature type="coiled-coil region" evidence="12">
    <location>
        <begin position="240"/>
        <end position="281"/>
    </location>
</feature>
<keyword evidence="12" id="KW-0175">Coiled coil</keyword>
<evidence type="ECO:0000256" key="7">
    <source>
        <dbReference type="ARBA" id="ARBA00023069"/>
    </source>
</evidence>
<proteinExistence type="inferred from homology"/>
<evidence type="ECO:0000256" key="5">
    <source>
        <dbReference type="ARBA" id="ARBA00022490"/>
    </source>
</evidence>
<dbReference type="PANTHER" id="PTHR31598">
    <property type="entry name" value="IQ DOMAIN-CONTAINING PROTEIN D"/>
    <property type="match status" value="1"/>
</dbReference>
<dbReference type="SMART" id="SM00015">
    <property type="entry name" value="IQ"/>
    <property type="match status" value="1"/>
</dbReference>
<dbReference type="RefSeq" id="XP_006874083.1">
    <property type="nucleotide sequence ID" value="XM_006874021.1"/>
</dbReference>
<reference evidence="15" key="1">
    <citation type="submission" date="2025-08" db="UniProtKB">
        <authorList>
            <consortium name="RefSeq"/>
        </authorList>
    </citation>
    <scope>IDENTIFICATION</scope>
    <source>
        <tissue evidence="15">Spleen</tissue>
    </source>
</reference>